<proteinExistence type="predicted"/>
<gene>
    <name evidence="2" type="ORF">rCG_62225</name>
</gene>
<accession>A6H9G0</accession>
<name>A6H9G0_RAT</name>
<sequence>MALRPADWEPGKAGLSVPGPGRRTAGTSSLRPGRGWSRCSPLYSPQNRVPKGCTAEDNVPSIQERNFCGCCSGLLMASRKEGPEP</sequence>
<reference evidence="3" key="1">
    <citation type="submission" date="2005-09" db="EMBL/GenBank/DDBJ databases">
        <authorList>
            <person name="Mural R.J."/>
            <person name="Li P.W."/>
            <person name="Adams M.D."/>
            <person name="Amanatides P.G."/>
            <person name="Baden-Tillson H."/>
            <person name="Barnstead M."/>
            <person name="Chin S.H."/>
            <person name="Dew I."/>
            <person name="Evans C.A."/>
            <person name="Ferriera S."/>
            <person name="Flanigan M."/>
            <person name="Fosler C."/>
            <person name="Glodek A."/>
            <person name="Gu Z."/>
            <person name="Holt R.A."/>
            <person name="Jennings D."/>
            <person name="Kraft C.L."/>
            <person name="Lu F."/>
            <person name="Nguyen T."/>
            <person name="Nusskern D.R."/>
            <person name="Pfannkoch C.M."/>
            <person name="Sitter C."/>
            <person name="Sutton G.G."/>
            <person name="Venter J.C."/>
            <person name="Wang Z."/>
            <person name="Woodage T."/>
            <person name="Zheng X.H."/>
            <person name="Zhong F."/>
        </authorList>
    </citation>
    <scope>NUCLEOTIDE SEQUENCE [LARGE SCALE GENOMIC DNA]</scope>
    <source>
        <strain>BN</strain>
        <strain evidence="3">Sprague-Dawley</strain>
    </source>
</reference>
<evidence type="ECO:0000256" key="1">
    <source>
        <dbReference type="SAM" id="MobiDB-lite"/>
    </source>
</evidence>
<organism evidence="2 3">
    <name type="scientific">Rattus norvegicus</name>
    <name type="common">Rat</name>
    <dbReference type="NCBI Taxonomy" id="10116"/>
    <lineage>
        <taxon>Eukaryota</taxon>
        <taxon>Metazoa</taxon>
        <taxon>Chordata</taxon>
        <taxon>Craniata</taxon>
        <taxon>Vertebrata</taxon>
        <taxon>Euteleostomi</taxon>
        <taxon>Mammalia</taxon>
        <taxon>Eutheria</taxon>
        <taxon>Euarchontoglires</taxon>
        <taxon>Glires</taxon>
        <taxon>Rodentia</taxon>
        <taxon>Myomorpha</taxon>
        <taxon>Muroidea</taxon>
        <taxon>Muridae</taxon>
        <taxon>Murinae</taxon>
        <taxon>Rattus</taxon>
    </lineage>
</organism>
<evidence type="ECO:0000313" key="2">
    <source>
        <dbReference type="EMBL" id="EDM02665.1"/>
    </source>
</evidence>
<protein>
    <submittedName>
        <fullName evidence="2">RCG62225</fullName>
    </submittedName>
</protein>
<dbReference type="AlphaFoldDB" id="A6H9G0"/>
<dbReference type="EMBL" id="CH473947">
    <property type="protein sequence ID" value="EDM02665.1"/>
    <property type="molecule type" value="Genomic_DNA"/>
</dbReference>
<dbReference type="Proteomes" id="UP000234681">
    <property type="component" value="Chromosome 6"/>
</dbReference>
<feature type="region of interest" description="Disordered" evidence="1">
    <location>
        <begin position="1"/>
        <end position="38"/>
    </location>
</feature>
<evidence type="ECO:0000313" key="3">
    <source>
        <dbReference type="Proteomes" id="UP000234681"/>
    </source>
</evidence>
<feature type="compositionally biased region" description="Basic and acidic residues" evidence="1">
    <location>
        <begin position="1"/>
        <end position="10"/>
    </location>
</feature>